<sequence length="550" mass="60298">MEDRTRRFQSLCRRIRLQSNRVALRRSRCVPSSPSFGFCADWAPQLSRGRDPMMSGDVYRNAQIIALQKGTLGLKPGQILLRDSATNPETPYAYPHPHSSQLQPQPSRHHDHHIRHAYPQPGAPMHDPRTLLERPMPTQMGPSAPQRGSPGNYSDMDAVPPIDPTHTRRRTPSPTAATTHSDEDDDAGLAIGMALMGGNQNHSHASTDTTTTVVASDSDSSPRHSVQKILLREPTDEPSPPYTAHDNHNASPSRTHVLHDYRPQGPAVMQNNYRGEVWETPPITMPRPGPIPPQEPIPQFVPVPAPIPTPSQSRHASWHPQPAQSPPQQYSRPSRQDIYSFQPQPSQQRVVPANPGLSRSSTYAPGSLNPYADRSALATSLKAGGGTPPSSSTPSLRGRETDTRSVQQSVMTMSNASSRSQGGENPRRNRFLPKRLIMPAPLQPALQNQATIHQVRFDPQANSVYAPRDPSPPKIKHSSLAPPPRAQDIHMAPSNGKLRKRMSLVGGMKSSKEPSAPPVAAVSFSANIVSADRHARGAERVQKKVLSKRK</sequence>
<comment type="caution">
    <text evidence="2">The sequence shown here is derived from an EMBL/GenBank/DDBJ whole genome shotgun (WGS) entry which is preliminary data.</text>
</comment>
<feature type="compositionally biased region" description="Pro residues" evidence="1">
    <location>
        <begin position="283"/>
        <end position="309"/>
    </location>
</feature>
<dbReference type="AlphaFoldDB" id="A0A9P6C185"/>
<feature type="compositionally biased region" description="Low complexity" evidence="1">
    <location>
        <begin position="320"/>
        <end position="333"/>
    </location>
</feature>
<keyword evidence="3" id="KW-1185">Reference proteome</keyword>
<feature type="compositionally biased region" description="Basic residues" evidence="1">
    <location>
        <begin position="107"/>
        <end position="116"/>
    </location>
</feature>
<feature type="region of interest" description="Disordered" evidence="1">
    <location>
        <begin position="197"/>
        <end position="256"/>
    </location>
</feature>
<organism evidence="2 3">
    <name type="scientific">Macrolepiota fuliginosa MF-IS2</name>
    <dbReference type="NCBI Taxonomy" id="1400762"/>
    <lineage>
        <taxon>Eukaryota</taxon>
        <taxon>Fungi</taxon>
        <taxon>Dikarya</taxon>
        <taxon>Basidiomycota</taxon>
        <taxon>Agaricomycotina</taxon>
        <taxon>Agaricomycetes</taxon>
        <taxon>Agaricomycetidae</taxon>
        <taxon>Agaricales</taxon>
        <taxon>Agaricineae</taxon>
        <taxon>Agaricaceae</taxon>
        <taxon>Macrolepiota</taxon>
    </lineage>
</organism>
<name>A0A9P6C185_9AGAR</name>
<accession>A0A9P6C185</accession>
<feature type="region of interest" description="Disordered" evidence="1">
    <location>
        <begin position="280"/>
        <end position="429"/>
    </location>
</feature>
<reference evidence="2" key="1">
    <citation type="submission" date="2020-11" db="EMBL/GenBank/DDBJ databases">
        <authorList>
            <consortium name="DOE Joint Genome Institute"/>
            <person name="Ahrendt S."/>
            <person name="Riley R."/>
            <person name="Andreopoulos W."/>
            <person name="Labutti K."/>
            <person name="Pangilinan J."/>
            <person name="Ruiz-Duenas F.J."/>
            <person name="Barrasa J.M."/>
            <person name="Sanchez-Garcia M."/>
            <person name="Camarero S."/>
            <person name="Miyauchi S."/>
            <person name="Serrano A."/>
            <person name="Linde D."/>
            <person name="Babiker R."/>
            <person name="Drula E."/>
            <person name="Ayuso-Fernandez I."/>
            <person name="Pacheco R."/>
            <person name="Padilla G."/>
            <person name="Ferreira P."/>
            <person name="Barriuso J."/>
            <person name="Kellner H."/>
            <person name="Castanera R."/>
            <person name="Alfaro M."/>
            <person name="Ramirez L."/>
            <person name="Pisabarro A.G."/>
            <person name="Kuo A."/>
            <person name="Tritt A."/>
            <person name="Lipzen A."/>
            <person name="He G."/>
            <person name="Yan M."/>
            <person name="Ng V."/>
            <person name="Cullen D."/>
            <person name="Martin F."/>
            <person name="Rosso M.-N."/>
            <person name="Henrissat B."/>
            <person name="Hibbett D."/>
            <person name="Martinez A.T."/>
            <person name="Grigoriev I.V."/>
        </authorList>
    </citation>
    <scope>NUCLEOTIDE SEQUENCE</scope>
    <source>
        <strain evidence="2">MF-IS2</strain>
    </source>
</reference>
<feature type="region of interest" description="Disordered" evidence="1">
    <location>
        <begin position="462"/>
        <end position="496"/>
    </location>
</feature>
<feature type="compositionally biased region" description="Low complexity" evidence="1">
    <location>
        <begin position="95"/>
        <end position="106"/>
    </location>
</feature>
<feature type="compositionally biased region" description="Polar residues" evidence="1">
    <location>
        <begin position="404"/>
        <end position="423"/>
    </location>
</feature>
<feature type="compositionally biased region" description="Low complexity" evidence="1">
    <location>
        <begin position="197"/>
        <end position="219"/>
    </location>
</feature>
<dbReference type="OrthoDB" id="2684446at2759"/>
<dbReference type="EMBL" id="MU151170">
    <property type="protein sequence ID" value="KAF9448176.1"/>
    <property type="molecule type" value="Genomic_DNA"/>
</dbReference>
<gene>
    <name evidence="2" type="ORF">P691DRAFT_65727</name>
</gene>
<evidence type="ECO:0000313" key="2">
    <source>
        <dbReference type="EMBL" id="KAF9448176.1"/>
    </source>
</evidence>
<protein>
    <submittedName>
        <fullName evidence="2">Uncharacterized protein</fullName>
    </submittedName>
</protein>
<dbReference type="Proteomes" id="UP000807342">
    <property type="component" value="Unassembled WGS sequence"/>
</dbReference>
<proteinExistence type="predicted"/>
<evidence type="ECO:0000313" key="3">
    <source>
        <dbReference type="Proteomes" id="UP000807342"/>
    </source>
</evidence>
<feature type="compositionally biased region" description="Polar residues" evidence="1">
    <location>
        <begin position="337"/>
        <end position="349"/>
    </location>
</feature>
<evidence type="ECO:0000256" key="1">
    <source>
        <dbReference type="SAM" id="MobiDB-lite"/>
    </source>
</evidence>
<feature type="region of interest" description="Disordered" evidence="1">
    <location>
        <begin position="85"/>
        <end position="185"/>
    </location>
</feature>